<evidence type="ECO:0000313" key="1">
    <source>
        <dbReference type="EMBL" id="XFO71635.1"/>
    </source>
</evidence>
<name>A0ABZ3J0P0_SPOA4</name>
<gene>
    <name evidence="1" type="ORF">SPACI_016690</name>
</gene>
<keyword evidence="2" id="KW-1185">Reference proteome</keyword>
<protein>
    <submittedName>
        <fullName evidence="1">Uncharacterized protein</fullName>
    </submittedName>
</protein>
<sequence>MVEHEFGPLRSRASRKPWPECPDIIIYRCGHCGKLYQGLGGDQPAQALSCCNMTMECLSPLHIEDVMPEFNVDYKIVGGFNQSAVQVFWETKPEDKPEWILLKTFTGGYIKYVASKKRPPLVFPLADEDAYVYCDRQVCQECVFRCKRGFMIYLYSKTRGLLEIPLEKMSDYFKV</sequence>
<dbReference type="Proteomes" id="UP000216052">
    <property type="component" value="Chromosome"/>
</dbReference>
<reference evidence="1" key="1">
    <citation type="submission" date="2024-05" db="EMBL/GenBank/DDBJ databases">
        <title>Isolation and characterization of Sporomusa carbonis sp. nov., a carboxydotrophic hydrogenogen in the genus of Sporomusa isolated from a charcoal burning pile.</title>
        <authorList>
            <person name="Boeer T."/>
            <person name="Rosenbaum F."/>
            <person name="Eysell L."/>
            <person name="Mueller V."/>
            <person name="Daniel R."/>
            <person name="Poehlein A."/>
        </authorList>
    </citation>
    <scope>NUCLEOTIDE SEQUENCE [LARGE SCALE GENOMIC DNA]</scope>
    <source>
        <strain evidence="1">DSM 3132</strain>
    </source>
</reference>
<organism evidence="1 2">
    <name type="scientific">Sporomusa acidovorans (strain ATCC 49682 / DSM 3132 / Mol)</name>
    <dbReference type="NCBI Taxonomy" id="1123286"/>
    <lineage>
        <taxon>Bacteria</taxon>
        <taxon>Bacillati</taxon>
        <taxon>Bacillota</taxon>
        <taxon>Negativicutes</taxon>
        <taxon>Selenomonadales</taxon>
        <taxon>Sporomusaceae</taxon>
        <taxon>Sporomusa</taxon>
    </lineage>
</organism>
<evidence type="ECO:0000313" key="2">
    <source>
        <dbReference type="Proteomes" id="UP000216052"/>
    </source>
</evidence>
<dbReference type="EMBL" id="CP155571">
    <property type="protein sequence ID" value="XFO71635.1"/>
    <property type="molecule type" value="Genomic_DNA"/>
</dbReference>
<accession>A0ABZ3J0P0</accession>
<proteinExistence type="predicted"/>